<dbReference type="GO" id="GO:0009279">
    <property type="term" value="C:cell outer membrane"/>
    <property type="evidence" value="ECO:0007669"/>
    <property type="project" value="UniProtKB-SubCell"/>
</dbReference>
<keyword evidence="20" id="KW-1185">Reference proteome</keyword>
<dbReference type="Pfam" id="PF00593">
    <property type="entry name" value="TonB_dep_Rec_b-barrel"/>
    <property type="match status" value="1"/>
</dbReference>
<keyword evidence="10 15" id="KW-0798">TonB box</keyword>
<evidence type="ECO:0000256" key="15">
    <source>
        <dbReference type="RuleBase" id="RU003357"/>
    </source>
</evidence>
<evidence type="ECO:0000256" key="4">
    <source>
        <dbReference type="ARBA" id="ARBA00022452"/>
    </source>
</evidence>
<sequence>MAYITSKKHSDAGRLKTSALASALMLAMPAGMALAAEQADGPVLPAVKVEADGIAPTYKADKASSPKLTQPLVDTPQTITVVKKELLQEQAATTLSDALRNTPGITMLLGENGNTATGDSIFMRGFDTQGSIFVDGIRDLGGISRDTFNTEQVEIAKGPAGADNGRGAASGYVNMSSKLPSRDNLLGASVTVGSGDYKRVTADVNRSLPLEGAAFRLNVMKQDSGVDGRDHVENDVWGVAPSVAFGLNSPTRAYFYLLHMQQDARPDGGLPTIGLEGFDNASAAARSAPKVDTSNFYGSLSDHNKVRADMFTARVEHDFAQGVTLRNTSRFGKSNQLYAMTGTNGITATNANPALWTATRNRQGRDQENLVLTNQTNLNAEFATGSIKHTLSAGLEVTHEMQDSKTRAIPTGSTQVAANLYAPSVNDVFQPLVYTGGRTKGETNTTALYVFDTLKLNERFQLNGGLRFEHYNTVTSTTTVQGTSTPQNIPVGTLLSSNIEDSDNLLSLKVGALYKPTEKSSVYISYATSQLPPGSANFSLSNSANNANNPNVDPQKGRNIELGTKWDVMGDKLALTAAIYESENKNEFATLNDGTTLQVGTRRVRGVELNATGIVTKNWQISTGLAYMDPKITRGSTGGNNPTDGGVVQWSPRLTFTTWNSYKLPFGLTLAGGARYIDSVRRTNSTTVAAGTNGIVNVPDYWVLDAMAAYELNKNTTLQLNVFNLADKEYVASLNNSGARYLPGAPRSVRLSGNFLF</sequence>
<organism evidence="19 20">
    <name type="scientific">Chitinimonas taiwanensis DSM 18899</name>
    <dbReference type="NCBI Taxonomy" id="1121279"/>
    <lineage>
        <taxon>Bacteria</taxon>
        <taxon>Pseudomonadati</taxon>
        <taxon>Pseudomonadota</taxon>
        <taxon>Betaproteobacteria</taxon>
        <taxon>Neisseriales</taxon>
        <taxon>Chitinibacteraceae</taxon>
        <taxon>Chitinimonas</taxon>
    </lineage>
</organism>
<evidence type="ECO:0000256" key="5">
    <source>
        <dbReference type="ARBA" id="ARBA00022496"/>
    </source>
</evidence>
<proteinExistence type="inferred from homology"/>
<protein>
    <submittedName>
        <fullName evidence="19">Catecholate siderophore receptor</fullName>
    </submittedName>
</protein>
<evidence type="ECO:0000313" key="20">
    <source>
        <dbReference type="Proteomes" id="UP000186513"/>
    </source>
</evidence>
<keyword evidence="5" id="KW-0410">Iron transport</keyword>
<gene>
    <name evidence="19" type="ORF">SAMN02745887_03674</name>
</gene>
<dbReference type="SUPFAM" id="SSF56935">
    <property type="entry name" value="Porins"/>
    <property type="match status" value="1"/>
</dbReference>
<evidence type="ECO:0000256" key="14">
    <source>
        <dbReference type="PROSITE-ProRule" id="PRU01360"/>
    </source>
</evidence>
<dbReference type="InterPro" id="IPR037066">
    <property type="entry name" value="Plug_dom_sf"/>
</dbReference>
<evidence type="ECO:0000256" key="13">
    <source>
        <dbReference type="ARBA" id="ARBA00023237"/>
    </source>
</evidence>
<feature type="domain" description="TonB-dependent receptor plug" evidence="18">
    <location>
        <begin position="72"/>
        <end position="171"/>
    </location>
</feature>
<dbReference type="InterPro" id="IPR036942">
    <property type="entry name" value="Beta-barrel_TonB_sf"/>
</dbReference>
<dbReference type="InterPro" id="IPR012910">
    <property type="entry name" value="Plug_dom"/>
</dbReference>
<keyword evidence="8" id="KW-0408">Iron</keyword>
<evidence type="ECO:0000256" key="8">
    <source>
        <dbReference type="ARBA" id="ARBA00023004"/>
    </source>
</evidence>
<dbReference type="AlphaFoldDB" id="A0A1K2HRW6"/>
<evidence type="ECO:0000256" key="12">
    <source>
        <dbReference type="ARBA" id="ARBA00023170"/>
    </source>
</evidence>
<dbReference type="GO" id="GO:0015344">
    <property type="term" value="F:siderophore uptake transmembrane transporter activity"/>
    <property type="evidence" value="ECO:0007669"/>
    <property type="project" value="TreeGrafter"/>
</dbReference>
<evidence type="ECO:0000256" key="10">
    <source>
        <dbReference type="ARBA" id="ARBA00023077"/>
    </source>
</evidence>
<accession>A0A1K2HRW6</accession>
<dbReference type="PROSITE" id="PS52016">
    <property type="entry name" value="TONB_DEPENDENT_REC_3"/>
    <property type="match status" value="1"/>
</dbReference>
<keyword evidence="9" id="KW-0406">Ion transport</keyword>
<dbReference type="RefSeq" id="WP_072430151.1">
    <property type="nucleotide sequence ID" value="NZ_FPKR01000018.1"/>
</dbReference>
<dbReference type="InterPro" id="IPR010105">
    <property type="entry name" value="TonB_sidphr_rcpt"/>
</dbReference>
<evidence type="ECO:0000256" key="6">
    <source>
        <dbReference type="ARBA" id="ARBA00022692"/>
    </source>
</evidence>
<comment type="similarity">
    <text evidence="2 14 15">Belongs to the TonB-dependent receptor family.</text>
</comment>
<dbReference type="InterPro" id="IPR039426">
    <property type="entry name" value="TonB-dep_rcpt-like"/>
</dbReference>
<dbReference type="Proteomes" id="UP000186513">
    <property type="component" value="Unassembled WGS sequence"/>
</dbReference>
<name>A0A1K2HRW6_9NEIS</name>
<keyword evidence="4 14" id="KW-1134">Transmembrane beta strand</keyword>
<keyword evidence="13 14" id="KW-0998">Cell outer membrane</keyword>
<dbReference type="EMBL" id="FPKR01000018">
    <property type="protein sequence ID" value="SFZ79491.1"/>
    <property type="molecule type" value="Genomic_DNA"/>
</dbReference>
<evidence type="ECO:0000256" key="16">
    <source>
        <dbReference type="SAM" id="SignalP"/>
    </source>
</evidence>
<reference evidence="19 20" key="1">
    <citation type="submission" date="2016-11" db="EMBL/GenBank/DDBJ databases">
        <authorList>
            <person name="Jaros S."/>
            <person name="Januszkiewicz K."/>
            <person name="Wedrychowicz H."/>
        </authorList>
    </citation>
    <scope>NUCLEOTIDE SEQUENCE [LARGE SCALE GENOMIC DNA]</scope>
    <source>
        <strain evidence="19 20">DSM 18899</strain>
    </source>
</reference>
<feature type="domain" description="TonB-dependent receptor-like beta-barrel" evidence="17">
    <location>
        <begin position="279"/>
        <end position="725"/>
    </location>
</feature>
<dbReference type="NCBIfam" id="TIGR01783">
    <property type="entry name" value="TonB-siderophor"/>
    <property type="match status" value="1"/>
</dbReference>
<keyword evidence="7 16" id="KW-0732">Signal</keyword>
<evidence type="ECO:0000313" key="19">
    <source>
        <dbReference type="EMBL" id="SFZ79491.1"/>
    </source>
</evidence>
<comment type="subcellular location">
    <subcellularLocation>
        <location evidence="1 14">Cell outer membrane</location>
        <topology evidence="1 14">Multi-pass membrane protein</topology>
    </subcellularLocation>
</comment>
<dbReference type="GO" id="GO:0038023">
    <property type="term" value="F:signaling receptor activity"/>
    <property type="evidence" value="ECO:0007669"/>
    <property type="project" value="InterPro"/>
</dbReference>
<dbReference type="Pfam" id="PF07715">
    <property type="entry name" value="Plug"/>
    <property type="match status" value="1"/>
</dbReference>
<evidence type="ECO:0000256" key="11">
    <source>
        <dbReference type="ARBA" id="ARBA00023136"/>
    </source>
</evidence>
<dbReference type="PANTHER" id="PTHR32552:SF89">
    <property type="entry name" value="CATECHOLATE SIDEROPHORE RECEPTOR FIU"/>
    <property type="match status" value="1"/>
</dbReference>
<keyword evidence="3 14" id="KW-0813">Transport</keyword>
<evidence type="ECO:0000256" key="1">
    <source>
        <dbReference type="ARBA" id="ARBA00004571"/>
    </source>
</evidence>
<dbReference type="OrthoDB" id="9790771at2"/>
<feature type="chain" id="PRO_5012814783" evidence="16">
    <location>
        <begin position="36"/>
        <end position="757"/>
    </location>
</feature>
<evidence type="ECO:0000259" key="18">
    <source>
        <dbReference type="Pfam" id="PF07715"/>
    </source>
</evidence>
<evidence type="ECO:0000256" key="7">
    <source>
        <dbReference type="ARBA" id="ARBA00022729"/>
    </source>
</evidence>
<dbReference type="NCBIfam" id="NF007349">
    <property type="entry name" value="PRK09840.1"/>
    <property type="match status" value="1"/>
</dbReference>
<dbReference type="PANTHER" id="PTHR32552">
    <property type="entry name" value="FERRICHROME IRON RECEPTOR-RELATED"/>
    <property type="match status" value="1"/>
</dbReference>
<dbReference type="InterPro" id="IPR000531">
    <property type="entry name" value="Beta-barrel_TonB"/>
</dbReference>
<evidence type="ECO:0000259" key="17">
    <source>
        <dbReference type="Pfam" id="PF00593"/>
    </source>
</evidence>
<dbReference type="Gene3D" id="2.40.170.20">
    <property type="entry name" value="TonB-dependent receptor, beta-barrel domain"/>
    <property type="match status" value="1"/>
</dbReference>
<keyword evidence="11 14" id="KW-0472">Membrane</keyword>
<keyword evidence="6 14" id="KW-0812">Transmembrane</keyword>
<dbReference type="Gene3D" id="2.170.130.10">
    <property type="entry name" value="TonB-dependent receptor, plug domain"/>
    <property type="match status" value="1"/>
</dbReference>
<dbReference type="FunFam" id="2.170.130.10:FF:000001">
    <property type="entry name" value="Catecholate siderophore TonB-dependent receptor"/>
    <property type="match status" value="1"/>
</dbReference>
<dbReference type="CDD" id="cd01347">
    <property type="entry name" value="ligand_gated_channel"/>
    <property type="match status" value="1"/>
</dbReference>
<dbReference type="STRING" id="1121279.SAMN02745887_03674"/>
<feature type="signal peptide" evidence="16">
    <location>
        <begin position="1"/>
        <end position="35"/>
    </location>
</feature>
<evidence type="ECO:0000256" key="3">
    <source>
        <dbReference type="ARBA" id="ARBA00022448"/>
    </source>
</evidence>
<evidence type="ECO:0000256" key="9">
    <source>
        <dbReference type="ARBA" id="ARBA00023065"/>
    </source>
</evidence>
<keyword evidence="12 19" id="KW-0675">Receptor</keyword>
<dbReference type="GO" id="GO:0015891">
    <property type="term" value="P:siderophore transport"/>
    <property type="evidence" value="ECO:0007669"/>
    <property type="project" value="InterPro"/>
</dbReference>
<evidence type="ECO:0000256" key="2">
    <source>
        <dbReference type="ARBA" id="ARBA00009810"/>
    </source>
</evidence>